<organism evidence="1">
    <name type="scientific">bioreactor metagenome</name>
    <dbReference type="NCBI Taxonomy" id="1076179"/>
    <lineage>
        <taxon>unclassified sequences</taxon>
        <taxon>metagenomes</taxon>
        <taxon>ecological metagenomes</taxon>
    </lineage>
</organism>
<gene>
    <name evidence="1" type="primary">csxC_1</name>
    <name evidence="1" type="ORF">SDC9_68266</name>
</gene>
<dbReference type="AlphaFoldDB" id="A0A644XZY4"/>
<evidence type="ECO:0000313" key="1">
    <source>
        <dbReference type="EMBL" id="MPM21816.1"/>
    </source>
</evidence>
<accession>A0A644XZY4</accession>
<protein>
    <submittedName>
        <fullName evidence="1">Exosporium protein C</fullName>
    </submittedName>
</protein>
<sequence length="270" mass="31370">MVMRKGSKYMKNDNKNDNDMSRCNIHCESEILECNTIIKCNSKQYNKVEENMIIAKVPIILSQVELEINIEHELELEIKTNYISSESKHTVIKECNIVPHTNNLFIEGYVEKYIEYSGIENIETLSGGKLKHMTIRLPFKAVTHVPFDIKPRYGKVTKKSVEVLKSIGLNKEVKEQSWVYYNKPEDKVYCELDWVKILETNIFDILGNKNEVVRKNQLGEKVIMKMALHIGLKVLQNQSVFISNFGECTTLNKENISFNKDHSLELEHKE</sequence>
<dbReference type="EMBL" id="VSSQ01003672">
    <property type="protein sequence ID" value="MPM21816.1"/>
    <property type="molecule type" value="Genomic_DNA"/>
</dbReference>
<reference evidence="1" key="1">
    <citation type="submission" date="2019-08" db="EMBL/GenBank/DDBJ databases">
        <authorList>
            <person name="Kucharzyk K."/>
            <person name="Murdoch R.W."/>
            <person name="Higgins S."/>
            <person name="Loffler F."/>
        </authorList>
    </citation>
    <scope>NUCLEOTIDE SEQUENCE</scope>
</reference>
<comment type="caution">
    <text evidence="1">The sequence shown here is derived from an EMBL/GenBank/DDBJ whole genome shotgun (WGS) entry which is preliminary data.</text>
</comment>
<name>A0A644XZY4_9ZZZZ</name>
<proteinExistence type="predicted"/>